<dbReference type="PANTHER" id="PTHR35891">
    <property type="entry name" value="THIOL:DISULFIDE INTERCHANGE PROTEIN DSBA"/>
    <property type="match status" value="1"/>
</dbReference>
<sequence length="210" mass="23588">MIFTKQVHLSALGFFSLIAVLTVVSIKHMPKAFAGTEFINGSHYITLDHPKSSEPEVKIFYTTFCRPCALVHSPIQMMTKRANAKFIDVPMNIGSFGRDIQECVIAAKNQGLEEKFTIALLAKIHMQQANNPRTREDLALLLEQTGGNASDYRKRCSQLTEQAEQLDQIAHEYDVKHTPTIVVNGNKQVNLQALNSFPELESLLNYLLEV</sequence>
<dbReference type="InterPro" id="IPR050824">
    <property type="entry name" value="Thiol_disulfide_DsbA"/>
</dbReference>
<gene>
    <name evidence="2" type="ORF">BCU17_17205</name>
</gene>
<evidence type="ECO:0000313" key="3">
    <source>
        <dbReference type="Proteomes" id="UP000235330"/>
    </source>
</evidence>
<keyword evidence="1" id="KW-0472">Membrane</keyword>
<evidence type="ECO:0000256" key="1">
    <source>
        <dbReference type="SAM" id="Phobius"/>
    </source>
</evidence>
<keyword evidence="1" id="KW-0812">Transmembrane</keyword>
<feature type="transmembrane region" description="Helical" evidence="1">
    <location>
        <begin position="6"/>
        <end position="26"/>
    </location>
</feature>
<dbReference type="EMBL" id="MCWU01000018">
    <property type="protein sequence ID" value="PMJ67506.1"/>
    <property type="molecule type" value="Genomic_DNA"/>
</dbReference>
<dbReference type="PANTHER" id="PTHR35891:SF2">
    <property type="entry name" value="THIOL:DISULFIDE INTERCHANGE PROTEIN DSBA"/>
    <property type="match status" value="1"/>
</dbReference>
<organism evidence="2 3">
    <name type="scientific">Vibrio splendidus</name>
    <dbReference type="NCBI Taxonomy" id="29497"/>
    <lineage>
        <taxon>Bacteria</taxon>
        <taxon>Pseudomonadati</taxon>
        <taxon>Pseudomonadota</taxon>
        <taxon>Gammaproteobacteria</taxon>
        <taxon>Vibrionales</taxon>
        <taxon>Vibrionaceae</taxon>
        <taxon>Vibrio</taxon>
    </lineage>
</organism>
<accession>A0A2N7FDW8</accession>
<evidence type="ECO:0000313" key="2">
    <source>
        <dbReference type="EMBL" id="PMJ67506.1"/>
    </source>
</evidence>
<evidence type="ECO:0008006" key="4">
    <source>
        <dbReference type="Google" id="ProtNLM"/>
    </source>
</evidence>
<dbReference type="SUPFAM" id="SSF52833">
    <property type="entry name" value="Thioredoxin-like"/>
    <property type="match status" value="1"/>
</dbReference>
<reference evidence="3" key="1">
    <citation type="submission" date="2016-07" db="EMBL/GenBank/DDBJ databases">
        <title>Nontailed viruses are major unrecognized killers of bacteria in the ocean.</title>
        <authorList>
            <person name="Kauffman K."/>
            <person name="Hussain F."/>
            <person name="Yang J."/>
            <person name="Arevalo P."/>
            <person name="Brown J."/>
            <person name="Cutler M."/>
            <person name="Kelly L."/>
            <person name="Polz M.F."/>
        </authorList>
    </citation>
    <scope>NUCLEOTIDE SEQUENCE [LARGE SCALE GENOMIC DNA]</scope>
    <source>
        <strain evidence="3">10N.261.55.E11</strain>
    </source>
</reference>
<dbReference type="Proteomes" id="UP000235330">
    <property type="component" value="Unassembled WGS sequence"/>
</dbReference>
<dbReference type="AlphaFoldDB" id="A0A2N7FDW8"/>
<proteinExistence type="predicted"/>
<dbReference type="InterPro" id="IPR036249">
    <property type="entry name" value="Thioredoxin-like_sf"/>
</dbReference>
<dbReference type="RefSeq" id="WP_102473792.1">
    <property type="nucleotide sequence ID" value="NZ_CAWNSL010000010.1"/>
</dbReference>
<protein>
    <recommendedName>
        <fullName evidence="4">Thiol:disulfide interchange protein</fullName>
    </recommendedName>
</protein>
<comment type="caution">
    <text evidence="2">The sequence shown here is derived from an EMBL/GenBank/DDBJ whole genome shotgun (WGS) entry which is preliminary data.</text>
</comment>
<name>A0A2N7FDW8_VIBSP</name>
<dbReference type="Gene3D" id="3.40.30.10">
    <property type="entry name" value="Glutaredoxin"/>
    <property type="match status" value="1"/>
</dbReference>
<keyword evidence="1" id="KW-1133">Transmembrane helix</keyword>